<comment type="caution">
    <text evidence="2">The sequence shown here is derived from an EMBL/GenBank/DDBJ whole genome shotgun (WGS) entry which is preliminary data.</text>
</comment>
<evidence type="ECO:0000256" key="1">
    <source>
        <dbReference type="SAM" id="Phobius"/>
    </source>
</evidence>
<sequence>MTVVGTGERQLVVHLNAPGWRAELEVAQPPTGTWRRVDFDVPLNGGRNPHREPLTAEVRYTTAENRLGDGWEKWFVKVYRCRSFGEAEALRRYLGQQASYIRGANSALSTDRVSPVDPPWSVVPVHIVRCDGGQEIVGPVQTELAASPSAMASRIMTALPSWLTDSPPAPERYLLAVSPFMDDLHWEEHQGWPATEHLQDFTAMAAGLDALHQQDTVHCDIKPANVCRYNTHHVSGYVLIDTDSVTPVYPPPRSLRPTKPYHYKAITDWFENPQLRHLGVDAAILRAHDRFGFAVVVLTALAGKGWVDRVLLRAPEQLTGYHSGADWRTADDRRLVIAALRAHWPDRPDRQWQPLIQTLAEPFGPEIELDSWSSAAWIQRVLRAESACVIEEAKPKLFPTADPVAYAADLEGIRTTALAVPSIRPELMRGRGYGAIEQTANDVALRAAFVRAAGSAAAVAIVIFILLYSVFG</sequence>
<evidence type="ECO:0000313" key="2">
    <source>
        <dbReference type="EMBL" id="MFC5008248.1"/>
    </source>
</evidence>
<evidence type="ECO:0008006" key="4">
    <source>
        <dbReference type="Google" id="ProtNLM"/>
    </source>
</evidence>
<dbReference type="Gene3D" id="1.10.510.10">
    <property type="entry name" value="Transferase(Phosphotransferase) domain 1"/>
    <property type="match status" value="1"/>
</dbReference>
<evidence type="ECO:0000313" key="3">
    <source>
        <dbReference type="Proteomes" id="UP001595912"/>
    </source>
</evidence>
<dbReference type="InterPro" id="IPR011009">
    <property type="entry name" value="Kinase-like_dom_sf"/>
</dbReference>
<protein>
    <recommendedName>
        <fullName evidence="4">Protein kinase domain-containing protein</fullName>
    </recommendedName>
</protein>
<keyword evidence="1" id="KW-1133">Transmembrane helix</keyword>
<gene>
    <name evidence="2" type="ORF">ACFPIJ_61855</name>
</gene>
<dbReference type="SUPFAM" id="SSF56112">
    <property type="entry name" value="Protein kinase-like (PK-like)"/>
    <property type="match status" value="1"/>
</dbReference>
<name>A0ABV9WIB2_9ACTN</name>
<keyword evidence="1" id="KW-0812">Transmembrane</keyword>
<organism evidence="2 3">
    <name type="scientific">Dactylosporangium cerinum</name>
    <dbReference type="NCBI Taxonomy" id="1434730"/>
    <lineage>
        <taxon>Bacteria</taxon>
        <taxon>Bacillati</taxon>
        <taxon>Actinomycetota</taxon>
        <taxon>Actinomycetes</taxon>
        <taxon>Micromonosporales</taxon>
        <taxon>Micromonosporaceae</taxon>
        <taxon>Dactylosporangium</taxon>
    </lineage>
</organism>
<proteinExistence type="predicted"/>
<dbReference type="EMBL" id="JBHSIU010000130">
    <property type="protein sequence ID" value="MFC5008248.1"/>
    <property type="molecule type" value="Genomic_DNA"/>
</dbReference>
<accession>A0ABV9WIB2</accession>
<feature type="transmembrane region" description="Helical" evidence="1">
    <location>
        <begin position="448"/>
        <end position="471"/>
    </location>
</feature>
<keyword evidence="1" id="KW-0472">Membrane</keyword>
<dbReference type="Proteomes" id="UP001595912">
    <property type="component" value="Unassembled WGS sequence"/>
</dbReference>
<keyword evidence="3" id="KW-1185">Reference proteome</keyword>
<reference evidence="3" key="1">
    <citation type="journal article" date="2019" name="Int. J. Syst. Evol. Microbiol.">
        <title>The Global Catalogue of Microorganisms (GCM) 10K type strain sequencing project: providing services to taxonomists for standard genome sequencing and annotation.</title>
        <authorList>
            <consortium name="The Broad Institute Genomics Platform"/>
            <consortium name="The Broad Institute Genome Sequencing Center for Infectious Disease"/>
            <person name="Wu L."/>
            <person name="Ma J."/>
        </authorList>
    </citation>
    <scope>NUCLEOTIDE SEQUENCE [LARGE SCALE GENOMIC DNA]</scope>
    <source>
        <strain evidence="3">CGMCC 4.7152</strain>
    </source>
</reference>